<dbReference type="InterPro" id="IPR011098">
    <property type="entry name" value="G5_dom"/>
</dbReference>
<feature type="region of interest" description="Disordered" evidence="2">
    <location>
        <begin position="470"/>
        <end position="500"/>
    </location>
</feature>
<comment type="caution">
    <text evidence="5">The sequence shown here is derived from an EMBL/GenBank/DDBJ whole genome shotgun (WGS) entry which is preliminary data.</text>
</comment>
<keyword evidence="3" id="KW-0812">Transmembrane</keyword>
<accession>A0A6I1MI11</accession>
<dbReference type="EMBL" id="WHJC01000046">
    <property type="protein sequence ID" value="MPQ43186.1"/>
    <property type="molecule type" value="Genomic_DNA"/>
</dbReference>
<protein>
    <recommendedName>
        <fullName evidence="4">G5 domain-containing protein</fullName>
    </recommendedName>
</protein>
<dbReference type="AlphaFoldDB" id="A0A6I1MI11"/>
<dbReference type="Pfam" id="PF12229">
    <property type="entry name" value="PG_binding_4"/>
    <property type="match status" value="1"/>
</dbReference>
<feature type="compositionally biased region" description="Pro residues" evidence="2">
    <location>
        <begin position="470"/>
        <end position="480"/>
    </location>
</feature>
<feature type="transmembrane region" description="Helical" evidence="3">
    <location>
        <begin position="17"/>
        <end position="36"/>
    </location>
</feature>
<keyword evidence="1" id="KW-0732">Signal</keyword>
<evidence type="ECO:0000256" key="3">
    <source>
        <dbReference type="SAM" id="Phobius"/>
    </source>
</evidence>
<sequence>MSDKRSDKFLSSKTNKIILSVVIGGALVIGGGALYYSNIKNNVSKWQDKIYPGTMVEGVDLSNKTKEEAVQLLHDNYGKAVLEKEIVVKAADKEMKISYEELSPQYNIEEAVNEALAYGKDKNVFEQNAIINSGSNKNFTLKFKYNEEKLADYENKFKEMVNADAKNATINIDGGNIDIVDGKEGRKVNEEEMIKLIKESINGSLDKKTEVIVPIEVTKPSINRDQLTKIDGKIASFTSDYAHNSTNNRAINVEIATNAINGTLLMPGETFSYNDIVGERTAARGFKNAATFVGDKVEDGIGGGICQVSTALYRAMMRAGIKSVQRSNHSMKTSYSPVGLDAVVAWGYLDYKFKNTYDFPIYIEGITTPDRKIVFDIYGNTADMDGKTYELIAGPVKKIEPSIKKVNDPNLPKGKEEWEKKPITGYNVSSYLITYKNGVEVDKQFIATDNYLKSDGVLKVGAMEAIPIPVPAPAPTPVQPINPEVKPEHENNQQSRVSPQ</sequence>
<dbReference type="PANTHER" id="PTHR35788:SF1">
    <property type="entry name" value="EXPORTED PROTEIN"/>
    <property type="match status" value="1"/>
</dbReference>
<feature type="domain" description="G5" evidence="4">
    <location>
        <begin position="385"/>
        <end position="464"/>
    </location>
</feature>
<evidence type="ECO:0000259" key="4">
    <source>
        <dbReference type="PROSITE" id="PS51109"/>
    </source>
</evidence>
<dbReference type="InterPro" id="IPR052913">
    <property type="entry name" value="Glycopeptide_resist_protein"/>
</dbReference>
<evidence type="ECO:0000313" key="6">
    <source>
        <dbReference type="Proteomes" id="UP000430345"/>
    </source>
</evidence>
<gene>
    <name evidence="5" type="ORF">GBZ86_05340</name>
</gene>
<dbReference type="PROSITE" id="PS51109">
    <property type="entry name" value="G5"/>
    <property type="match status" value="1"/>
</dbReference>
<dbReference type="Pfam" id="PF07501">
    <property type="entry name" value="G5"/>
    <property type="match status" value="1"/>
</dbReference>
<organism evidence="5 6">
    <name type="scientific">Clostridium tarantellae</name>
    <dbReference type="NCBI Taxonomy" id="39493"/>
    <lineage>
        <taxon>Bacteria</taxon>
        <taxon>Bacillati</taxon>
        <taxon>Bacillota</taxon>
        <taxon>Clostridia</taxon>
        <taxon>Eubacteriales</taxon>
        <taxon>Clostridiaceae</taxon>
        <taxon>Clostridium</taxon>
    </lineage>
</organism>
<reference evidence="5 6" key="1">
    <citation type="submission" date="2019-10" db="EMBL/GenBank/DDBJ databases">
        <title>The Genome Sequence of Clostridium tarantellae Isolated from Fish Brain.</title>
        <authorList>
            <person name="Bano L."/>
            <person name="Kiel M."/>
            <person name="Sales G."/>
            <person name="Doxey A.C."/>
            <person name="Mansfield M.J."/>
            <person name="Schiavone M."/>
            <person name="Rossetto O."/>
            <person name="Pirazzini M."/>
            <person name="Dobrindt U."/>
            <person name="Montecucco C."/>
        </authorList>
    </citation>
    <scope>NUCLEOTIDE SEQUENCE [LARGE SCALE GENOMIC DNA]</scope>
    <source>
        <strain evidence="5 6">DSM 3997</strain>
    </source>
</reference>
<name>A0A6I1MI11_9CLOT</name>
<dbReference type="Proteomes" id="UP000430345">
    <property type="component" value="Unassembled WGS sequence"/>
</dbReference>
<keyword evidence="3" id="KW-0472">Membrane</keyword>
<keyword evidence="6" id="KW-1185">Reference proteome</keyword>
<dbReference type="InterPro" id="IPR022029">
    <property type="entry name" value="YoaR-like_PG-bd"/>
</dbReference>
<dbReference type="Gene3D" id="2.20.230.10">
    <property type="entry name" value="Resuscitation-promoting factor rpfb"/>
    <property type="match status" value="1"/>
</dbReference>
<dbReference type="Pfam" id="PF04294">
    <property type="entry name" value="VanW"/>
    <property type="match status" value="1"/>
</dbReference>
<keyword evidence="3" id="KW-1133">Transmembrane helix</keyword>
<dbReference type="SMART" id="SM01208">
    <property type="entry name" value="G5"/>
    <property type="match status" value="1"/>
</dbReference>
<dbReference type="InterPro" id="IPR007391">
    <property type="entry name" value="Vancomycin_resist_VanW"/>
</dbReference>
<proteinExistence type="predicted"/>
<evidence type="ECO:0000256" key="1">
    <source>
        <dbReference type="ARBA" id="ARBA00022729"/>
    </source>
</evidence>
<dbReference type="PANTHER" id="PTHR35788">
    <property type="entry name" value="EXPORTED PROTEIN-RELATED"/>
    <property type="match status" value="1"/>
</dbReference>
<evidence type="ECO:0000313" key="5">
    <source>
        <dbReference type="EMBL" id="MPQ43186.1"/>
    </source>
</evidence>
<dbReference type="RefSeq" id="WP_152888481.1">
    <property type="nucleotide sequence ID" value="NZ_WHJC01000046.1"/>
</dbReference>
<evidence type="ECO:0000256" key="2">
    <source>
        <dbReference type="SAM" id="MobiDB-lite"/>
    </source>
</evidence>
<dbReference type="OrthoDB" id="9797191at2"/>